<keyword evidence="3" id="KW-1185">Reference proteome</keyword>
<evidence type="ECO:0000259" key="1">
    <source>
        <dbReference type="PROSITE" id="PS51186"/>
    </source>
</evidence>
<evidence type="ECO:0000313" key="2">
    <source>
        <dbReference type="EMBL" id="MBD0384710.1"/>
    </source>
</evidence>
<sequence>MSVEIVPLNESLVPYVKSLIAGYINSSSNGVNELESTSKQLEECEEILNRFLRNNKSHCYVAKFEHEYVGFIVLSWSFSISKGHPVLRIDALYSSPKHRNKGVGRKLMQYALDIAIENKASRLQLETDDDNAPTRNLYNNLGFKLIPGKGVYMAFL</sequence>
<dbReference type="CDD" id="cd04301">
    <property type="entry name" value="NAT_SF"/>
    <property type="match status" value="1"/>
</dbReference>
<dbReference type="GO" id="GO:0016747">
    <property type="term" value="F:acyltransferase activity, transferring groups other than amino-acyl groups"/>
    <property type="evidence" value="ECO:0007669"/>
    <property type="project" value="InterPro"/>
</dbReference>
<dbReference type="PROSITE" id="PS51186">
    <property type="entry name" value="GNAT"/>
    <property type="match status" value="1"/>
</dbReference>
<dbReference type="SUPFAM" id="SSF55729">
    <property type="entry name" value="Acyl-CoA N-acyltransferases (Nat)"/>
    <property type="match status" value="1"/>
</dbReference>
<comment type="caution">
    <text evidence="2">The sequence shown here is derived from an EMBL/GenBank/DDBJ whole genome shotgun (WGS) entry which is preliminary data.</text>
</comment>
<proteinExistence type="predicted"/>
<dbReference type="AlphaFoldDB" id="A0A926KZC0"/>
<dbReference type="Proteomes" id="UP000650466">
    <property type="component" value="Unassembled WGS sequence"/>
</dbReference>
<gene>
    <name evidence="2" type="ORF">ICC18_32245</name>
</gene>
<dbReference type="PANTHER" id="PTHR43072:SF60">
    <property type="entry name" value="L-2,4-DIAMINOBUTYRIC ACID ACETYLTRANSFERASE"/>
    <property type="match status" value="1"/>
</dbReference>
<dbReference type="PANTHER" id="PTHR43072">
    <property type="entry name" value="N-ACETYLTRANSFERASE"/>
    <property type="match status" value="1"/>
</dbReference>
<organism evidence="2 3">
    <name type="scientific">Paenibacillus sedimenti</name>
    <dbReference type="NCBI Taxonomy" id="2770274"/>
    <lineage>
        <taxon>Bacteria</taxon>
        <taxon>Bacillati</taxon>
        <taxon>Bacillota</taxon>
        <taxon>Bacilli</taxon>
        <taxon>Bacillales</taxon>
        <taxon>Paenibacillaceae</taxon>
        <taxon>Paenibacillus</taxon>
    </lineage>
</organism>
<evidence type="ECO:0000313" key="3">
    <source>
        <dbReference type="Proteomes" id="UP000650466"/>
    </source>
</evidence>
<name>A0A926KZC0_9BACL</name>
<dbReference type="RefSeq" id="WP_188178469.1">
    <property type="nucleotide sequence ID" value="NZ_JACVVD010000024.1"/>
</dbReference>
<protein>
    <submittedName>
        <fullName evidence="2">GNAT family N-acetyltransferase</fullName>
    </submittedName>
</protein>
<accession>A0A926KZC0</accession>
<reference evidence="2" key="1">
    <citation type="submission" date="2020-09" db="EMBL/GenBank/DDBJ databases">
        <title>Draft Genome Sequence of Paenibacillus sp. WST5.</title>
        <authorList>
            <person name="Bao Z."/>
        </authorList>
    </citation>
    <scope>NUCLEOTIDE SEQUENCE</scope>
    <source>
        <strain evidence="2">WST5</strain>
    </source>
</reference>
<feature type="domain" description="N-acetyltransferase" evidence="1">
    <location>
        <begin position="3"/>
        <end position="156"/>
    </location>
</feature>
<dbReference type="Gene3D" id="3.40.630.30">
    <property type="match status" value="1"/>
</dbReference>
<dbReference type="InterPro" id="IPR016181">
    <property type="entry name" value="Acyl_CoA_acyltransferase"/>
</dbReference>
<dbReference type="InterPro" id="IPR000182">
    <property type="entry name" value="GNAT_dom"/>
</dbReference>
<dbReference type="Pfam" id="PF00583">
    <property type="entry name" value="Acetyltransf_1"/>
    <property type="match status" value="1"/>
</dbReference>
<dbReference type="EMBL" id="JACVVD010000024">
    <property type="protein sequence ID" value="MBD0384710.1"/>
    <property type="molecule type" value="Genomic_DNA"/>
</dbReference>